<dbReference type="Gene3D" id="3.90.76.10">
    <property type="entry name" value="Dipeptide-binding Protein, Domain 1"/>
    <property type="match status" value="1"/>
</dbReference>
<evidence type="ECO:0000259" key="6">
    <source>
        <dbReference type="Pfam" id="PF00496"/>
    </source>
</evidence>
<dbReference type="Gene3D" id="3.40.190.10">
    <property type="entry name" value="Periplasmic binding protein-like II"/>
    <property type="match status" value="1"/>
</dbReference>
<dbReference type="InterPro" id="IPR000914">
    <property type="entry name" value="SBP_5_dom"/>
</dbReference>
<keyword evidence="8" id="KW-1185">Reference proteome</keyword>
<dbReference type="Pfam" id="PF00496">
    <property type="entry name" value="SBP_bac_5"/>
    <property type="match status" value="1"/>
</dbReference>
<evidence type="ECO:0000256" key="2">
    <source>
        <dbReference type="ARBA" id="ARBA00005695"/>
    </source>
</evidence>
<protein>
    <recommendedName>
        <fullName evidence="6">Solute-binding protein family 5 domain-containing protein</fullName>
    </recommendedName>
</protein>
<reference evidence="8" key="1">
    <citation type="journal article" date="2019" name="Int. J. Syst. Evol. Microbiol.">
        <title>The Global Catalogue of Microorganisms (GCM) 10K type strain sequencing project: providing services to taxonomists for standard genome sequencing and annotation.</title>
        <authorList>
            <consortium name="The Broad Institute Genomics Platform"/>
            <consortium name="The Broad Institute Genome Sequencing Center for Infectious Disease"/>
            <person name="Wu L."/>
            <person name="Ma J."/>
        </authorList>
    </citation>
    <scope>NUCLEOTIDE SEQUENCE [LARGE SCALE GENOMIC DNA]</scope>
    <source>
        <strain evidence="8">CGMCC 1.15297</strain>
    </source>
</reference>
<feature type="domain" description="Solute-binding protein family 5" evidence="6">
    <location>
        <begin position="68"/>
        <end position="159"/>
    </location>
</feature>
<accession>A0ABQ1FFI7</accession>
<dbReference type="PROSITE" id="PS51257">
    <property type="entry name" value="PROKAR_LIPOPROTEIN"/>
    <property type="match status" value="1"/>
</dbReference>
<comment type="subcellular location">
    <subcellularLocation>
        <location evidence="1">Periplasm</location>
    </subcellularLocation>
</comment>
<proteinExistence type="inferred from homology"/>
<dbReference type="SUPFAM" id="SSF53850">
    <property type="entry name" value="Periplasmic binding protein-like II"/>
    <property type="match status" value="1"/>
</dbReference>
<evidence type="ECO:0000313" key="8">
    <source>
        <dbReference type="Proteomes" id="UP000603317"/>
    </source>
</evidence>
<dbReference type="EMBL" id="BMID01000001">
    <property type="protein sequence ID" value="GGA10897.1"/>
    <property type="molecule type" value="Genomic_DNA"/>
</dbReference>
<evidence type="ECO:0000256" key="3">
    <source>
        <dbReference type="ARBA" id="ARBA00022448"/>
    </source>
</evidence>
<feature type="signal peptide" evidence="5">
    <location>
        <begin position="1"/>
        <end position="21"/>
    </location>
</feature>
<evidence type="ECO:0000256" key="5">
    <source>
        <dbReference type="SAM" id="SignalP"/>
    </source>
</evidence>
<dbReference type="PANTHER" id="PTHR30290:SF10">
    <property type="entry name" value="PERIPLASMIC OLIGOPEPTIDE-BINDING PROTEIN-RELATED"/>
    <property type="match status" value="1"/>
</dbReference>
<feature type="chain" id="PRO_5046535988" description="Solute-binding protein family 5 domain-containing protein" evidence="5">
    <location>
        <begin position="22"/>
        <end position="487"/>
    </location>
</feature>
<organism evidence="7 8">
    <name type="scientific">Blastomonas marina</name>
    <dbReference type="NCBI Taxonomy" id="1867408"/>
    <lineage>
        <taxon>Bacteria</taxon>
        <taxon>Pseudomonadati</taxon>
        <taxon>Pseudomonadota</taxon>
        <taxon>Alphaproteobacteria</taxon>
        <taxon>Sphingomonadales</taxon>
        <taxon>Sphingomonadaceae</taxon>
        <taxon>Blastomonas</taxon>
    </lineage>
</organism>
<dbReference type="InterPro" id="IPR039424">
    <property type="entry name" value="SBP_5"/>
</dbReference>
<dbReference type="Gene3D" id="3.10.105.10">
    <property type="entry name" value="Dipeptide-binding Protein, Domain 3"/>
    <property type="match status" value="1"/>
</dbReference>
<keyword evidence="3" id="KW-0813">Transport</keyword>
<comment type="caution">
    <text evidence="7">The sequence shown here is derived from an EMBL/GenBank/DDBJ whole genome shotgun (WGS) entry which is preliminary data.</text>
</comment>
<dbReference type="PANTHER" id="PTHR30290">
    <property type="entry name" value="PERIPLASMIC BINDING COMPONENT OF ABC TRANSPORTER"/>
    <property type="match status" value="1"/>
</dbReference>
<dbReference type="Proteomes" id="UP000603317">
    <property type="component" value="Unassembled WGS sequence"/>
</dbReference>
<sequence length="487" mass="52279">MHARLLLFFLPLAALLSGCGARDDGSIPIAIIDNADEPFARSGSGRAAAAWDDATDEGLVAFDAYGRVIPALADRWIVTDDGTSYIFRLRDGNWPDGTAIDAESARRALSDAIRRQRGSPLGADLGRISEVRAMAGRVLEVRLNQPVPDLLVTLARPELGLLHEGRGAGPMRGSIAGRTGTLSPLNPEARGLPAEIGWEARARDIELTAMSATEAVQAFADGEVRVVLGGTIADFLLTDRTGLSRGALRVDDVDGLFGLAFVHRGGFLASAENRAALAMAVDRQALMEPFGIGNWEARLGMLPREGPTGRLLPLAQWRDMSLVQRRSTASARVAQWRSAHGDIAPIRIALPSGPGGARLFESLARDFAAIGLQTERVGFGAPADLVLLDQVAPSSDVEWYLNRFRCGLARRICIEEVDGLLREARRENPRAARAVLIDEAAALVEAQQIFISFGQPVRWSLVGGGIDGFQTNALGVHPLMEIAMQPR</sequence>
<keyword evidence="4 5" id="KW-0732">Signal</keyword>
<gene>
    <name evidence="7" type="ORF">GCM10010923_21850</name>
</gene>
<comment type="similarity">
    <text evidence="2">Belongs to the bacterial solute-binding protein 5 family.</text>
</comment>
<evidence type="ECO:0000256" key="4">
    <source>
        <dbReference type="ARBA" id="ARBA00022729"/>
    </source>
</evidence>
<evidence type="ECO:0000256" key="1">
    <source>
        <dbReference type="ARBA" id="ARBA00004418"/>
    </source>
</evidence>
<evidence type="ECO:0000313" key="7">
    <source>
        <dbReference type="EMBL" id="GGA10897.1"/>
    </source>
</evidence>
<name>A0ABQ1FFI7_9SPHN</name>